<dbReference type="NCBIfam" id="TIGR00472">
    <property type="entry name" value="pheT_bact"/>
    <property type="match status" value="1"/>
</dbReference>
<dbReference type="EC" id="6.1.1.20" evidence="15"/>
<dbReference type="PANTHER" id="PTHR10947:SF0">
    <property type="entry name" value="PHENYLALANINE--TRNA LIGASE BETA SUBUNIT"/>
    <property type="match status" value="1"/>
</dbReference>
<dbReference type="PROSITE" id="PS50886">
    <property type="entry name" value="TRBD"/>
    <property type="match status" value="1"/>
</dbReference>
<evidence type="ECO:0000259" key="18">
    <source>
        <dbReference type="PROSITE" id="PS51447"/>
    </source>
</evidence>
<dbReference type="InterPro" id="IPR036690">
    <property type="entry name" value="Fdx_antiC-bd_sf"/>
</dbReference>
<feature type="domain" description="B5" evidence="19">
    <location>
        <begin position="401"/>
        <end position="476"/>
    </location>
</feature>
<name>A0ABQ6DYY6_9GAMM</name>
<dbReference type="SUPFAM" id="SSF46955">
    <property type="entry name" value="Putative DNA-binding domain"/>
    <property type="match status" value="1"/>
</dbReference>
<comment type="caution">
    <text evidence="20">The sequence shown here is derived from an EMBL/GenBank/DDBJ whole genome shotgun (WGS) entry which is preliminary data.</text>
</comment>
<dbReference type="InterPro" id="IPR004532">
    <property type="entry name" value="Phe-tRNA-ligase_IIc_bsu_bact"/>
</dbReference>
<comment type="catalytic activity">
    <reaction evidence="14 15">
        <text>tRNA(Phe) + L-phenylalanine + ATP = L-phenylalanyl-tRNA(Phe) + AMP + diphosphate + H(+)</text>
        <dbReference type="Rhea" id="RHEA:19413"/>
        <dbReference type="Rhea" id="RHEA-COMP:9668"/>
        <dbReference type="Rhea" id="RHEA-COMP:9699"/>
        <dbReference type="ChEBI" id="CHEBI:15378"/>
        <dbReference type="ChEBI" id="CHEBI:30616"/>
        <dbReference type="ChEBI" id="CHEBI:33019"/>
        <dbReference type="ChEBI" id="CHEBI:58095"/>
        <dbReference type="ChEBI" id="CHEBI:78442"/>
        <dbReference type="ChEBI" id="CHEBI:78531"/>
        <dbReference type="ChEBI" id="CHEBI:456215"/>
        <dbReference type="EC" id="6.1.1.20"/>
    </reaction>
</comment>
<evidence type="ECO:0000256" key="13">
    <source>
        <dbReference type="ARBA" id="ARBA00023146"/>
    </source>
</evidence>
<feature type="domain" description="FDX-ACB" evidence="18">
    <location>
        <begin position="701"/>
        <end position="794"/>
    </location>
</feature>
<evidence type="ECO:0000256" key="16">
    <source>
        <dbReference type="PROSITE-ProRule" id="PRU00209"/>
    </source>
</evidence>
<dbReference type="PROSITE" id="PS51483">
    <property type="entry name" value="B5"/>
    <property type="match status" value="1"/>
</dbReference>
<evidence type="ECO:0000256" key="14">
    <source>
        <dbReference type="ARBA" id="ARBA00049255"/>
    </source>
</evidence>
<dbReference type="SMART" id="SM00874">
    <property type="entry name" value="B5"/>
    <property type="match status" value="1"/>
</dbReference>
<evidence type="ECO:0000256" key="3">
    <source>
        <dbReference type="ARBA" id="ARBA00011209"/>
    </source>
</evidence>
<keyword evidence="21" id="KW-1185">Reference proteome</keyword>
<dbReference type="SMART" id="SM00873">
    <property type="entry name" value="B3_4"/>
    <property type="match status" value="1"/>
</dbReference>
<reference evidence="21" key="1">
    <citation type="journal article" date="2019" name="Int. J. Syst. Evol. Microbiol.">
        <title>The Global Catalogue of Microorganisms (GCM) 10K type strain sequencing project: providing services to taxonomists for standard genome sequencing and annotation.</title>
        <authorList>
            <consortium name="The Broad Institute Genomics Platform"/>
            <consortium name="The Broad Institute Genome Sequencing Center for Infectious Disease"/>
            <person name="Wu L."/>
            <person name="Ma J."/>
        </authorList>
    </citation>
    <scope>NUCLEOTIDE SEQUENCE [LARGE SCALE GENOMIC DNA]</scope>
    <source>
        <strain evidence="21">NBRC 103166</strain>
    </source>
</reference>
<evidence type="ECO:0000313" key="21">
    <source>
        <dbReference type="Proteomes" id="UP001157353"/>
    </source>
</evidence>
<keyword evidence="13 15" id="KW-0030">Aminoacyl-tRNA synthetase</keyword>
<dbReference type="SUPFAM" id="SSF54991">
    <property type="entry name" value="Anticodon-binding domain of PheRS"/>
    <property type="match status" value="1"/>
</dbReference>
<dbReference type="SUPFAM" id="SSF56037">
    <property type="entry name" value="PheT/TilS domain"/>
    <property type="match status" value="1"/>
</dbReference>
<evidence type="ECO:0000256" key="15">
    <source>
        <dbReference type="HAMAP-Rule" id="MF_00283"/>
    </source>
</evidence>
<dbReference type="Pfam" id="PF03147">
    <property type="entry name" value="FDX-ACB"/>
    <property type="match status" value="1"/>
</dbReference>
<evidence type="ECO:0000313" key="20">
    <source>
        <dbReference type="EMBL" id="GLS90219.1"/>
    </source>
</evidence>
<keyword evidence="8 15" id="KW-0547">Nucleotide-binding</keyword>
<dbReference type="Gene3D" id="2.40.50.140">
    <property type="entry name" value="Nucleic acid-binding proteins"/>
    <property type="match status" value="1"/>
</dbReference>
<evidence type="ECO:0000256" key="1">
    <source>
        <dbReference type="ARBA" id="ARBA00004496"/>
    </source>
</evidence>
<dbReference type="InterPro" id="IPR012340">
    <property type="entry name" value="NA-bd_OB-fold"/>
</dbReference>
<keyword evidence="10 15" id="KW-0460">Magnesium</keyword>
<dbReference type="InterPro" id="IPR045864">
    <property type="entry name" value="aa-tRNA-synth_II/BPL/LPL"/>
</dbReference>
<dbReference type="InterPro" id="IPR009061">
    <property type="entry name" value="DNA-bd_dom_put_sf"/>
</dbReference>
<sequence length="795" mass="86751">MKFSEAWLREWVNPEISSEELQHQITMAGLEVDDVEAVAGEFTKVLVGEVVECGQHPDADKLQVTKINIGEDELIDIVCGAKNCRLGLKVAVAVVGAVLPGDFKIKKAKLRGQPSFGMLCSESELGMADSAEGIIELPLDAPIGQCVREYLNLDDVTIDVDLTANRADCLGIAGLAREVGVLNAISATAPTWENVAVSIDDTVAINLQAVEACPRYLGRVIKGINQDVATPLWMVEKLRRCGVRSVDAVVDITQYVLLEFGHPMHAFDLTKLEGGIEVRLAEQDEKLTLLDGKEVKLNADTLVIADQSKALAMAGIFGGQDSGVQAETTDIFLESAFFAPLAIAGRARSYGLHTDASHRYERGVDPVLQAKAMERATQLLVEICGGQVGPITEAVNEATLPTQATITLTRKKLDRLIGHVVEDARVTEILTQLGCEVTFADNAWTAVAPTYRFDMEIEEDLIEEVARVYGYNNIPNIAPQAALTMPVHSEASLKLSKIRDMLVSREFNEAITYSFVDPDKQLKLHPEADALILPHPISKDMSAMRVSLWTGLLESVSKNQKRQQPRVRLFETGLRFIKDENAENGINQQAMLSGVIIGSLTEQHWDIEQRNVDFFDLKADLESVLDLCVDGGSFEFKAETHSALHPGQSAGIYRNGKNIGYIGALHPSHVKPFAVKGTPIVFEVQLEAITTRQLPSAGDISKFPANHRDLAFVVDKKISAGKVLKFIENIGGTQLVGLNLFDVYEGQGVIDGNKSLAIGLILQDTTRTLEEQEIADSVNAIVEAVSKEFNASLRE</sequence>
<dbReference type="Gene3D" id="3.30.70.380">
    <property type="entry name" value="Ferrodoxin-fold anticodon-binding domain"/>
    <property type="match status" value="1"/>
</dbReference>
<dbReference type="InterPro" id="IPR002547">
    <property type="entry name" value="tRNA-bd_dom"/>
</dbReference>
<evidence type="ECO:0000259" key="17">
    <source>
        <dbReference type="PROSITE" id="PS50886"/>
    </source>
</evidence>
<dbReference type="NCBIfam" id="NF045760">
    <property type="entry name" value="YtpR"/>
    <property type="match status" value="1"/>
</dbReference>
<feature type="binding site" evidence="15">
    <location>
        <position position="454"/>
    </location>
    <ligand>
        <name>Mg(2+)</name>
        <dbReference type="ChEBI" id="CHEBI:18420"/>
        <note>shared with alpha subunit</note>
    </ligand>
</feature>
<feature type="binding site" evidence="15">
    <location>
        <position position="463"/>
    </location>
    <ligand>
        <name>Mg(2+)</name>
        <dbReference type="ChEBI" id="CHEBI:18420"/>
        <note>shared with alpha subunit</note>
    </ligand>
</feature>
<evidence type="ECO:0000256" key="9">
    <source>
        <dbReference type="ARBA" id="ARBA00022840"/>
    </source>
</evidence>
<dbReference type="PANTHER" id="PTHR10947">
    <property type="entry name" value="PHENYLALANYL-TRNA SYNTHETASE BETA CHAIN AND LEUCINE-RICH REPEAT-CONTAINING PROTEIN 47"/>
    <property type="match status" value="1"/>
</dbReference>
<comment type="subunit">
    <text evidence="3 15">Tetramer of two alpha and two beta subunits.</text>
</comment>
<dbReference type="InterPro" id="IPR005121">
    <property type="entry name" value="Fdx_antiC-bd"/>
</dbReference>
<dbReference type="Proteomes" id="UP001157353">
    <property type="component" value="Unassembled WGS sequence"/>
</dbReference>
<dbReference type="SUPFAM" id="SSF55681">
    <property type="entry name" value="Class II aaRS and biotin synthetases"/>
    <property type="match status" value="1"/>
</dbReference>
<dbReference type="Gene3D" id="3.30.930.10">
    <property type="entry name" value="Bira Bifunctional Protein, Domain 2"/>
    <property type="match status" value="1"/>
</dbReference>
<dbReference type="RefSeq" id="WP_284203338.1">
    <property type="nucleotide sequence ID" value="NZ_BSPQ01000002.1"/>
</dbReference>
<dbReference type="HAMAP" id="MF_00283">
    <property type="entry name" value="Phe_tRNA_synth_beta1"/>
    <property type="match status" value="1"/>
</dbReference>
<comment type="cofactor">
    <cofactor evidence="15">
        <name>Mg(2+)</name>
        <dbReference type="ChEBI" id="CHEBI:18420"/>
    </cofactor>
    <text evidence="15">Binds 2 magnesium ions per tetramer.</text>
</comment>
<dbReference type="Pfam" id="PF03484">
    <property type="entry name" value="B5"/>
    <property type="match status" value="1"/>
</dbReference>
<dbReference type="GO" id="GO:0016874">
    <property type="term" value="F:ligase activity"/>
    <property type="evidence" value="ECO:0007669"/>
    <property type="project" value="UniProtKB-KW"/>
</dbReference>
<dbReference type="SUPFAM" id="SSF50249">
    <property type="entry name" value="Nucleic acid-binding proteins"/>
    <property type="match status" value="1"/>
</dbReference>
<evidence type="ECO:0000256" key="4">
    <source>
        <dbReference type="ARBA" id="ARBA00022490"/>
    </source>
</evidence>
<organism evidence="20 21">
    <name type="scientific">Psychromonas marina</name>
    <dbReference type="NCBI Taxonomy" id="88364"/>
    <lineage>
        <taxon>Bacteria</taxon>
        <taxon>Pseudomonadati</taxon>
        <taxon>Pseudomonadota</taxon>
        <taxon>Gammaproteobacteria</taxon>
        <taxon>Alteromonadales</taxon>
        <taxon>Psychromonadaceae</taxon>
        <taxon>Psychromonas</taxon>
    </lineage>
</organism>
<dbReference type="CDD" id="cd00769">
    <property type="entry name" value="PheRS_beta_core"/>
    <property type="match status" value="1"/>
</dbReference>
<keyword evidence="5 16" id="KW-0820">tRNA-binding</keyword>
<dbReference type="Gene3D" id="3.50.40.10">
    <property type="entry name" value="Phenylalanyl-trna Synthetase, Chain B, domain 3"/>
    <property type="match status" value="1"/>
</dbReference>
<dbReference type="Pfam" id="PF03483">
    <property type="entry name" value="B3_4"/>
    <property type="match status" value="1"/>
</dbReference>
<feature type="binding site" evidence="15">
    <location>
        <position position="460"/>
    </location>
    <ligand>
        <name>Mg(2+)</name>
        <dbReference type="ChEBI" id="CHEBI:18420"/>
        <note>shared with alpha subunit</note>
    </ligand>
</feature>
<dbReference type="InterPro" id="IPR005147">
    <property type="entry name" value="tRNA_synthase_B5-dom"/>
</dbReference>
<dbReference type="InterPro" id="IPR005146">
    <property type="entry name" value="B3/B4_tRNA-bd"/>
</dbReference>
<dbReference type="InterPro" id="IPR045060">
    <property type="entry name" value="Phe-tRNA-ligase_IIc_bsu"/>
</dbReference>
<keyword evidence="12 15" id="KW-0648">Protein biosynthesis</keyword>
<evidence type="ECO:0000256" key="2">
    <source>
        <dbReference type="ARBA" id="ARBA00008653"/>
    </source>
</evidence>
<evidence type="ECO:0000256" key="6">
    <source>
        <dbReference type="ARBA" id="ARBA00022598"/>
    </source>
</evidence>
<protein>
    <recommendedName>
        <fullName evidence="15">Phenylalanine--tRNA ligase beta subunit</fullName>
        <ecNumber evidence="15">6.1.1.20</ecNumber>
    </recommendedName>
    <alternativeName>
        <fullName evidence="15">Phenylalanyl-tRNA synthetase beta subunit</fullName>
        <shortName evidence="15">PheRS</shortName>
    </alternativeName>
</protein>
<comment type="subcellular location">
    <subcellularLocation>
        <location evidence="1 15">Cytoplasm</location>
    </subcellularLocation>
</comment>
<dbReference type="InterPro" id="IPR041616">
    <property type="entry name" value="PheRS_beta_core"/>
</dbReference>
<keyword evidence="6 15" id="KW-0436">Ligase</keyword>
<accession>A0ABQ6DYY6</accession>
<evidence type="ECO:0000256" key="8">
    <source>
        <dbReference type="ARBA" id="ARBA00022741"/>
    </source>
</evidence>
<keyword evidence="7 15" id="KW-0479">Metal-binding</keyword>
<dbReference type="Gene3D" id="3.30.56.10">
    <property type="match status" value="2"/>
</dbReference>
<evidence type="ECO:0000256" key="10">
    <source>
        <dbReference type="ARBA" id="ARBA00022842"/>
    </source>
</evidence>
<evidence type="ECO:0000256" key="5">
    <source>
        <dbReference type="ARBA" id="ARBA00022555"/>
    </source>
</evidence>
<evidence type="ECO:0000256" key="12">
    <source>
        <dbReference type="ARBA" id="ARBA00022917"/>
    </source>
</evidence>
<dbReference type="Pfam" id="PF01588">
    <property type="entry name" value="tRNA_bind"/>
    <property type="match status" value="1"/>
</dbReference>
<evidence type="ECO:0000256" key="11">
    <source>
        <dbReference type="ARBA" id="ARBA00022884"/>
    </source>
</evidence>
<keyword evidence="9 15" id="KW-0067">ATP-binding</keyword>
<dbReference type="InterPro" id="IPR020825">
    <property type="entry name" value="Phe-tRNA_synthase-like_B3/B4"/>
</dbReference>
<dbReference type="CDD" id="cd02796">
    <property type="entry name" value="tRNA_bind_bactPheRS"/>
    <property type="match status" value="1"/>
</dbReference>
<proteinExistence type="inferred from homology"/>
<comment type="similarity">
    <text evidence="2 15">Belongs to the phenylalanyl-tRNA synthetase beta subunit family. Type 1 subfamily.</text>
</comment>
<keyword evidence="11 16" id="KW-0694">RNA-binding</keyword>
<dbReference type="EMBL" id="BSPQ01000002">
    <property type="protein sequence ID" value="GLS90219.1"/>
    <property type="molecule type" value="Genomic_DNA"/>
</dbReference>
<evidence type="ECO:0000256" key="7">
    <source>
        <dbReference type="ARBA" id="ARBA00022723"/>
    </source>
</evidence>
<evidence type="ECO:0000259" key="19">
    <source>
        <dbReference type="PROSITE" id="PS51483"/>
    </source>
</evidence>
<gene>
    <name evidence="15 20" type="primary">pheT</name>
    <name evidence="20" type="ORF">GCM10007916_12860</name>
</gene>
<dbReference type="SMART" id="SM00896">
    <property type="entry name" value="FDX-ACB"/>
    <property type="match status" value="1"/>
</dbReference>
<dbReference type="InterPro" id="IPR033714">
    <property type="entry name" value="tRNA_bind_bactPheRS"/>
</dbReference>
<dbReference type="PROSITE" id="PS51447">
    <property type="entry name" value="FDX_ACB"/>
    <property type="match status" value="1"/>
</dbReference>
<keyword evidence="4 15" id="KW-0963">Cytoplasm</keyword>
<dbReference type="Pfam" id="PF17759">
    <property type="entry name" value="tRNA_synthFbeta"/>
    <property type="match status" value="1"/>
</dbReference>
<feature type="binding site" evidence="15">
    <location>
        <position position="464"/>
    </location>
    <ligand>
        <name>Mg(2+)</name>
        <dbReference type="ChEBI" id="CHEBI:18420"/>
        <note>shared with alpha subunit</note>
    </ligand>
</feature>
<feature type="domain" description="TRNA-binding" evidence="17">
    <location>
        <begin position="39"/>
        <end position="148"/>
    </location>
</feature>